<proteinExistence type="predicted"/>
<name>A0A6L2NWV5_TANCI</name>
<dbReference type="EMBL" id="BKCJ010010238">
    <property type="protein sequence ID" value="GEU90680.1"/>
    <property type="molecule type" value="Genomic_DNA"/>
</dbReference>
<evidence type="ECO:0000313" key="2">
    <source>
        <dbReference type="EMBL" id="GEU90680.1"/>
    </source>
</evidence>
<feature type="region of interest" description="Disordered" evidence="1">
    <location>
        <begin position="19"/>
        <end position="41"/>
    </location>
</feature>
<evidence type="ECO:0000256" key="1">
    <source>
        <dbReference type="SAM" id="MobiDB-lite"/>
    </source>
</evidence>
<accession>A0A6L2NWV5</accession>
<comment type="caution">
    <text evidence="2">The sequence shown here is derived from an EMBL/GenBank/DDBJ whole genome shotgun (WGS) entry which is preliminary data.</text>
</comment>
<protein>
    <submittedName>
        <fullName evidence="2">Uncharacterized protein</fullName>
    </submittedName>
</protein>
<feature type="compositionally biased region" description="Low complexity" evidence="1">
    <location>
        <begin position="20"/>
        <end position="41"/>
    </location>
</feature>
<organism evidence="2">
    <name type="scientific">Tanacetum cinerariifolium</name>
    <name type="common">Dalmatian daisy</name>
    <name type="synonym">Chrysanthemum cinerariifolium</name>
    <dbReference type="NCBI Taxonomy" id="118510"/>
    <lineage>
        <taxon>Eukaryota</taxon>
        <taxon>Viridiplantae</taxon>
        <taxon>Streptophyta</taxon>
        <taxon>Embryophyta</taxon>
        <taxon>Tracheophyta</taxon>
        <taxon>Spermatophyta</taxon>
        <taxon>Magnoliopsida</taxon>
        <taxon>eudicotyledons</taxon>
        <taxon>Gunneridae</taxon>
        <taxon>Pentapetalae</taxon>
        <taxon>asterids</taxon>
        <taxon>campanulids</taxon>
        <taxon>Asterales</taxon>
        <taxon>Asteraceae</taxon>
        <taxon>Asteroideae</taxon>
        <taxon>Anthemideae</taxon>
        <taxon>Anthemidinae</taxon>
        <taxon>Tanacetum</taxon>
    </lineage>
</organism>
<dbReference type="AlphaFoldDB" id="A0A6L2NWV5"/>
<reference evidence="2" key="1">
    <citation type="journal article" date="2019" name="Sci. Rep.">
        <title>Draft genome of Tanacetum cinerariifolium, the natural source of mosquito coil.</title>
        <authorList>
            <person name="Yamashiro T."/>
            <person name="Shiraishi A."/>
            <person name="Satake H."/>
            <person name="Nakayama K."/>
        </authorList>
    </citation>
    <scope>NUCLEOTIDE SEQUENCE</scope>
</reference>
<sequence>MAKGKGVCCCLAENIAINLDTSPDNSSSDFDNNTSDSASTSQISTYEEIDYDSLEYKGPPKSLLKWYGYLSNEYKDNGKFWGSKSGGNESDEKPSLSDISKAKACMLAKAQTYDVTSKAKVQACGSKAKLHISRSKAKLQTSPKTLMWVL</sequence>
<gene>
    <name evidence="2" type="ORF">Tci_062658</name>
</gene>